<name>A0AAD9V274_ACRCE</name>
<protein>
    <submittedName>
        <fullName evidence="1">Uncharacterized protein</fullName>
    </submittedName>
</protein>
<proteinExistence type="predicted"/>
<gene>
    <name evidence="1" type="ORF">P5673_018751</name>
</gene>
<reference evidence="1" key="1">
    <citation type="journal article" date="2023" name="G3 (Bethesda)">
        <title>Whole genome assembly and annotation of the endangered Caribbean coral Acropora cervicornis.</title>
        <authorList>
            <person name="Selwyn J.D."/>
            <person name="Vollmer S.V."/>
        </authorList>
    </citation>
    <scope>NUCLEOTIDE SEQUENCE</scope>
    <source>
        <strain evidence="1">K2</strain>
    </source>
</reference>
<comment type="caution">
    <text evidence="1">The sequence shown here is derived from an EMBL/GenBank/DDBJ whole genome shotgun (WGS) entry which is preliminary data.</text>
</comment>
<feature type="non-terminal residue" evidence="1">
    <location>
        <position position="1"/>
    </location>
</feature>
<reference evidence="1" key="2">
    <citation type="journal article" date="2023" name="Science">
        <title>Genomic signatures of disease resistance in endangered staghorn corals.</title>
        <authorList>
            <person name="Vollmer S.V."/>
            <person name="Selwyn J.D."/>
            <person name="Despard B.A."/>
            <person name="Roesel C.L."/>
        </authorList>
    </citation>
    <scope>NUCLEOTIDE SEQUENCE</scope>
    <source>
        <strain evidence="1">K2</strain>
    </source>
</reference>
<evidence type="ECO:0000313" key="2">
    <source>
        <dbReference type="Proteomes" id="UP001249851"/>
    </source>
</evidence>
<sequence length="129" mass="15041">MNYFNYNRDILPRKTRSSNKLRLPTNVHLGPGIREKSLDTSLQSRQSTWLIFLAIDFPDVFEKFFQEVVKFFRWTCYPLLPTPGRLQMVYTVAFWQVGSTGSLEDLLLLLDLEPRSVPQRILVCSQGMP</sequence>
<dbReference type="EMBL" id="JARQWQ010000043">
    <property type="protein sequence ID" value="KAK2558574.1"/>
    <property type="molecule type" value="Genomic_DNA"/>
</dbReference>
<keyword evidence="2" id="KW-1185">Reference proteome</keyword>
<dbReference type="AlphaFoldDB" id="A0AAD9V274"/>
<evidence type="ECO:0000313" key="1">
    <source>
        <dbReference type="EMBL" id="KAK2558574.1"/>
    </source>
</evidence>
<dbReference type="Proteomes" id="UP001249851">
    <property type="component" value="Unassembled WGS sequence"/>
</dbReference>
<organism evidence="1 2">
    <name type="scientific">Acropora cervicornis</name>
    <name type="common">Staghorn coral</name>
    <dbReference type="NCBI Taxonomy" id="6130"/>
    <lineage>
        <taxon>Eukaryota</taxon>
        <taxon>Metazoa</taxon>
        <taxon>Cnidaria</taxon>
        <taxon>Anthozoa</taxon>
        <taxon>Hexacorallia</taxon>
        <taxon>Scleractinia</taxon>
        <taxon>Astrocoeniina</taxon>
        <taxon>Acroporidae</taxon>
        <taxon>Acropora</taxon>
    </lineage>
</organism>
<accession>A0AAD9V274</accession>